<evidence type="ECO:0000256" key="2">
    <source>
        <dbReference type="ARBA" id="ARBA00022741"/>
    </source>
</evidence>
<keyword evidence="6" id="KW-1185">Reference proteome</keyword>
<protein>
    <submittedName>
        <fullName evidence="5">ABC transporter ATP-binding protein</fullName>
    </submittedName>
</protein>
<dbReference type="Gene3D" id="3.40.50.300">
    <property type="entry name" value="P-loop containing nucleotide triphosphate hydrolases"/>
    <property type="match status" value="1"/>
</dbReference>
<dbReference type="InterPro" id="IPR027417">
    <property type="entry name" value="P-loop_NTPase"/>
</dbReference>
<organism evidence="5 6">
    <name type="scientific">Candidatus Borreliella tachyglossi</name>
    <dbReference type="NCBI Taxonomy" id="1964448"/>
    <lineage>
        <taxon>Bacteria</taxon>
        <taxon>Pseudomonadati</taxon>
        <taxon>Spirochaetota</taxon>
        <taxon>Spirochaetia</taxon>
        <taxon>Spirochaetales</taxon>
        <taxon>Borreliaceae</taxon>
        <taxon>Borreliella</taxon>
    </lineage>
</organism>
<dbReference type="PROSITE" id="PS50893">
    <property type="entry name" value="ABC_TRANSPORTER_2"/>
    <property type="match status" value="1"/>
</dbReference>
<dbReference type="RefSeq" id="WP_108729339.1">
    <property type="nucleotide sequence ID" value="NZ_CP025785.1"/>
</dbReference>
<evidence type="ECO:0000313" key="5">
    <source>
        <dbReference type="EMBL" id="AWG42940.1"/>
    </source>
</evidence>
<dbReference type="SMART" id="SM00382">
    <property type="entry name" value="AAA"/>
    <property type="match status" value="1"/>
</dbReference>
<dbReference type="PANTHER" id="PTHR42939:SF1">
    <property type="entry name" value="ABC TRANSPORTER ATP-BINDING PROTEIN ALBC-RELATED"/>
    <property type="match status" value="1"/>
</dbReference>
<accession>A0A2S1LXD4</accession>
<dbReference type="Proteomes" id="UP000244655">
    <property type="component" value="Chromosome"/>
</dbReference>
<dbReference type="Pfam" id="PF00005">
    <property type="entry name" value="ABC_tran"/>
    <property type="match status" value="1"/>
</dbReference>
<name>A0A2S1LXD4_9SPIR</name>
<dbReference type="InterPro" id="IPR003439">
    <property type="entry name" value="ABC_transporter-like_ATP-bd"/>
</dbReference>
<sequence>MKIEFCNVSFFYGKNEIYSDLNLSFSKPQTYLILGKNGVGKTTLLKLMSGLLNSFKGKILFNSLKVFPRNPLNLVNLFFVPEEFKLPNLSLRDYYSSLCRFYSNFSEEDFKEYLLKFEIDTDLNFASCSYGQKKKSLIAFSIATNVPVLIFDEPTNGLDIVSKNVFRSVINNLKDKMVFVTGHNVRDLVDIVDHLTIIGNKDVLFSNSISYINDNYKVKIVGELDGREIYYEEAKDGFKALYHENGASGKGVDLEFFFLYISSNKVRKLINV</sequence>
<evidence type="ECO:0000256" key="1">
    <source>
        <dbReference type="ARBA" id="ARBA00022448"/>
    </source>
</evidence>
<reference evidence="5 6" key="1">
    <citation type="submission" date="2018-01" db="EMBL/GenBank/DDBJ databases">
        <title>Genome sequence of Borrelia tachyglossi.</title>
        <authorList>
            <person name="Gofton A.W."/>
        </authorList>
    </citation>
    <scope>NUCLEOTIDE SEQUENCE [LARGE SCALE GENOMIC DNA]</scope>
    <source>
        <strain evidence="5 6">Bc-F10-1268</strain>
    </source>
</reference>
<keyword evidence="1" id="KW-0813">Transport</keyword>
<keyword evidence="3 5" id="KW-0067">ATP-binding</keyword>
<dbReference type="InterPro" id="IPR003593">
    <property type="entry name" value="AAA+_ATPase"/>
</dbReference>
<keyword evidence="2" id="KW-0547">Nucleotide-binding</keyword>
<dbReference type="OrthoDB" id="9804819at2"/>
<dbReference type="GO" id="GO:0005524">
    <property type="term" value="F:ATP binding"/>
    <property type="evidence" value="ECO:0007669"/>
    <property type="project" value="UniProtKB-KW"/>
</dbReference>
<evidence type="ECO:0000313" key="6">
    <source>
        <dbReference type="Proteomes" id="UP000244655"/>
    </source>
</evidence>
<evidence type="ECO:0000256" key="3">
    <source>
        <dbReference type="ARBA" id="ARBA00022840"/>
    </source>
</evidence>
<dbReference type="SUPFAM" id="SSF52540">
    <property type="entry name" value="P-loop containing nucleoside triphosphate hydrolases"/>
    <property type="match status" value="1"/>
</dbReference>
<dbReference type="AlphaFoldDB" id="A0A2S1LXD4"/>
<dbReference type="EMBL" id="CP025785">
    <property type="protein sequence ID" value="AWG42940.1"/>
    <property type="molecule type" value="Genomic_DNA"/>
</dbReference>
<dbReference type="InterPro" id="IPR051782">
    <property type="entry name" value="ABC_Transporter_VariousFunc"/>
</dbReference>
<feature type="domain" description="ABC transporter" evidence="4">
    <location>
        <begin position="3"/>
        <end position="225"/>
    </location>
</feature>
<dbReference type="GO" id="GO:0016887">
    <property type="term" value="F:ATP hydrolysis activity"/>
    <property type="evidence" value="ECO:0007669"/>
    <property type="project" value="InterPro"/>
</dbReference>
<gene>
    <name evidence="5" type="ORF">CR532_03005</name>
</gene>
<evidence type="ECO:0000259" key="4">
    <source>
        <dbReference type="PROSITE" id="PS50893"/>
    </source>
</evidence>
<proteinExistence type="predicted"/>
<dbReference type="PANTHER" id="PTHR42939">
    <property type="entry name" value="ABC TRANSPORTER ATP-BINDING PROTEIN ALBC-RELATED"/>
    <property type="match status" value="1"/>
</dbReference>